<reference evidence="1" key="1">
    <citation type="submission" date="2015-12" db="EMBL/GenBank/DDBJ databases">
        <title>Update maize B73 reference genome by single molecule sequencing technologies.</title>
        <authorList>
            <consortium name="Maize Genome Sequencing Project"/>
            <person name="Ware D."/>
        </authorList>
    </citation>
    <scope>NUCLEOTIDE SEQUENCE [LARGE SCALE GENOMIC DNA]</scope>
    <source>
        <tissue evidence="1">Seedling</tissue>
    </source>
</reference>
<gene>
    <name evidence="1" type="ORF">ZEAMMB73_Zm00001d042615</name>
</gene>
<name>A0A1D6N5G2_MAIZE</name>
<dbReference type="EMBL" id="CM007649">
    <property type="protein sequence ID" value="ONM35859.1"/>
    <property type="molecule type" value="Genomic_DNA"/>
</dbReference>
<dbReference type="AlphaFoldDB" id="A0A1D6N5G2"/>
<evidence type="ECO:0000313" key="1">
    <source>
        <dbReference type="EMBL" id="ONM35859.1"/>
    </source>
</evidence>
<protein>
    <submittedName>
        <fullName evidence="1">Wound-responsive family protein</fullName>
    </submittedName>
</protein>
<organism evidence="1">
    <name type="scientific">Zea mays</name>
    <name type="common">Maize</name>
    <dbReference type="NCBI Taxonomy" id="4577"/>
    <lineage>
        <taxon>Eukaryota</taxon>
        <taxon>Viridiplantae</taxon>
        <taxon>Streptophyta</taxon>
        <taxon>Embryophyta</taxon>
        <taxon>Tracheophyta</taxon>
        <taxon>Spermatophyta</taxon>
        <taxon>Magnoliopsida</taxon>
        <taxon>Liliopsida</taxon>
        <taxon>Poales</taxon>
        <taxon>Poaceae</taxon>
        <taxon>PACMAD clade</taxon>
        <taxon>Panicoideae</taxon>
        <taxon>Andropogonodae</taxon>
        <taxon>Andropogoneae</taxon>
        <taxon>Tripsacinae</taxon>
        <taxon>Zea</taxon>
    </lineage>
</organism>
<sequence>MEDPVAVPSSSLTDPAAAAAARVPGAVAAAPGVTSAPSALAPTQPPATAAAVSEAATPCQRQLFTVELRPGETTIVSWKKLLKEAGHTAAAPPVAVEPAFAAHAGPSGPLSFENRRILCRLRVRSARCNVRTVLCLVPVLYHAEMFYSEY</sequence>
<proteinExistence type="predicted"/>
<accession>A0A1D6N5G2</accession>